<evidence type="ECO:0000259" key="11">
    <source>
        <dbReference type="PROSITE" id="PS50893"/>
    </source>
</evidence>
<feature type="transmembrane region" description="Helical" evidence="10">
    <location>
        <begin position="21"/>
        <end position="49"/>
    </location>
</feature>
<dbReference type="OrthoDB" id="9804259at2"/>
<evidence type="ECO:0000256" key="4">
    <source>
        <dbReference type="ARBA" id="ARBA00022475"/>
    </source>
</evidence>
<feature type="transmembrane region" description="Helical" evidence="10">
    <location>
        <begin position="157"/>
        <end position="174"/>
    </location>
</feature>
<name>A0A285PFV8_9HYPH</name>
<dbReference type="GO" id="GO:0140359">
    <property type="term" value="F:ABC-type transporter activity"/>
    <property type="evidence" value="ECO:0007669"/>
    <property type="project" value="InterPro"/>
</dbReference>
<evidence type="ECO:0000313" key="14">
    <source>
        <dbReference type="Proteomes" id="UP000219439"/>
    </source>
</evidence>
<dbReference type="AlphaFoldDB" id="A0A285PFV8"/>
<comment type="subcellular location">
    <subcellularLocation>
        <location evidence="1">Cell membrane</location>
        <topology evidence="1">Multi-pass membrane protein</topology>
    </subcellularLocation>
</comment>
<dbReference type="SMART" id="SM00382">
    <property type="entry name" value="AAA"/>
    <property type="match status" value="1"/>
</dbReference>
<dbReference type="InterPro" id="IPR039421">
    <property type="entry name" value="Type_1_exporter"/>
</dbReference>
<organism evidence="13 14">
    <name type="scientific">Cohaesibacter gelatinilyticus</name>
    <dbReference type="NCBI Taxonomy" id="372072"/>
    <lineage>
        <taxon>Bacteria</taxon>
        <taxon>Pseudomonadati</taxon>
        <taxon>Pseudomonadota</taxon>
        <taxon>Alphaproteobacteria</taxon>
        <taxon>Hyphomicrobiales</taxon>
        <taxon>Cohaesibacteraceae</taxon>
    </lineage>
</organism>
<keyword evidence="8 10" id="KW-1133">Transmembrane helix</keyword>
<dbReference type="Pfam" id="PF00005">
    <property type="entry name" value="ABC_tran"/>
    <property type="match status" value="1"/>
</dbReference>
<keyword evidence="9 10" id="KW-0472">Membrane</keyword>
<dbReference type="EMBL" id="OBEL01000004">
    <property type="protein sequence ID" value="SNZ20137.1"/>
    <property type="molecule type" value="Genomic_DNA"/>
</dbReference>
<dbReference type="InterPro" id="IPR003439">
    <property type="entry name" value="ABC_transporter-like_ATP-bd"/>
</dbReference>
<feature type="transmembrane region" description="Helical" evidence="10">
    <location>
        <begin position="292"/>
        <end position="310"/>
    </location>
</feature>
<dbReference type="PANTHER" id="PTHR24221:SF632">
    <property type="entry name" value="ATP-DEPENDENT LIPID A-CORE FLIPPASE"/>
    <property type="match status" value="1"/>
</dbReference>
<gene>
    <name evidence="13" type="ORF">SAMN06265368_3240</name>
</gene>
<dbReference type="InterPro" id="IPR027417">
    <property type="entry name" value="P-loop_NTPase"/>
</dbReference>
<feature type="transmembrane region" description="Helical" evidence="10">
    <location>
        <begin position="180"/>
        <end position="197"/>
    </location>
</feature>
<dbReference type="GO" id="GO:0005524">
    <property type="term" value="F:ATP binding"/>
    <property type="evidence" value="ECO:0007669"/>
    <property type="project" value="UniProtKB-KW"/>
</dbReference>
<dbReference type="PANTHER" id="PTHR24221">
    <property type="entry name" value="ATP-BINDING CASSETTE SUB-FAMILY B"/>
    <property type="match status" value="1"/>
</dbReference>
<comment type="similarity">
    <text evidence="2">Belongs to the ABC transporter superfamily.</text>
</comment>
<evidence type="ECO:0000256" key="9">
    <source>
        <dbReference type="ARBA" id="ARBA00023136"/>
    </source>
</evidence>
<evidence type="ECO:0000259" key="12">
    <source>
        <dbReference type="PROSITE" id="PS50929"/>
    </source>
</evidence>
<feature type="transmembrane region" description="Helical" evidence="10">
    <location>
        <begin position="81"/>
        <end position="102"/>
    </location>
</feature>
<evidence type="ECO:0000256" key="3">
    <source>
        <dbReference type="ARBA" id="ARBA00022448"/>
    </source>
</evidence>
<dbReference type="InterPro" id="IPR036640">
    <property type="entry name" value="ABC1_TM_sf"/>
</dbReference>
<keyword evidence="3" id="KW-0813">Transport</keyword>
<evidence type="ECO:0000256" key="10">
    <source>
        <dbReference type="SAM" id="Phobius"/>
    </source>
</evidence>
<feature type="domain" description="ABC transporter" evidence="11">
    <location>
        <begin position="358"/>
        <end position="594"/>
    </location>
</feature>
<dbReference type="SUPFAM" id="SSF52540">
    <property type="entry name" value="P-loop containing nucleoside triphosphate hydrolases"/>
    <property type="match status" value="1"/>
</dbReference>
<accession>A0A285PFV8</accession>
<dbReference type="PROSITE" id="PS50929">
    <property type="entry name" value="ABC_TM1F"/>
    <property type="match status" value="1"/>
</dbReference>
<dbReference type="GO" id="GO:0005886">
    <property type="term" value="C:plasma membrane"/>
    <property type="evidence" value="ECO:0007669"/>
    <property type="project" value="UniProtKB-SubCell"/>
</dbReference>
<dbReference type="GO" id="GO:0016887">
    <property type="term" value="F:ATP hydrolysis activity"/>
    <property type="evidence" value="ECO:0007669"/>
    <property type="project" value="InterPro"/>
</dbReference>
<keyword evidence="6" id="KW-0547">Nucleotide-binding</keyword>
<dbReference type="GO" id="GO:0034040">
    <property type="term" value="F:ATPase-coupled lipid transmembrane transporter activity"/>
    <property type="evidence" value="ECO:0007669"/>
    <property type="project" value="TreeGrafter"/>
</dbReference>
<dbReference type="SUPFAM" id="SSF90123">
    <property type="entry name" value="ABC transporter transmembrane region"/>
    <property type="match status" value="1"/>
</dbReference>
<feature type="domain" description="ABC transmembrane type-1" evidence="12">
    <location>
        <begin position="21"/>
        <end position="323"/>
    </location>
</feature>
<dbReference type="PROSITE" id="PS50893">
    <property type="entry name" value="ABC_TRANSPORTER_2"/>
    <property type="match status" value="1"/>
</dbReference>
<dbReference type="Gene3D" id="1.20.1560.10">
    <property type="entry name" value="ABC transporter type 1, transmembrane domain"/>
    <property type="match status" value="1"/>
</dbReference>
<keyword evidence="4" id="KW-1003">Cell membrane</keyword>
<sequence>MPSKKPVYKKLWAMLSGSQRWAAVILGVLMLLGMAFETLGIGLVIPALALMTDPEIMSPDSKFAPYIAQLGTPSRETLVKYGMLVLLGVYAVKTIFLIFLAWCQSKFVYALEASVSTRLFDGYLRQPYLYHVARNSAHLLRNPTALVAEFVQVVQQGLLLIAEFFVLLGVSVLLVTVEPFGAIIVVGILGISGWLINKSIRNRVLVWGERRQHHENYRMQHLQQGLNGIKDVKLSGLERHFLNEFAQHSIESASASQLRTAFKAIPRLVLELLAVVGLVVLVIVMLDTGKTVALLLPTLGLFAAAAFRLMPSVNRIIAGFQALRFAEPVINTLHTEIEDIENCADINDQPAMAFDKTIVCRDVMFQYPESQSHSLQGVSFEIHKGESVGLVGGSGAGKSTLVDLLTGLLQPEAGFVCVDGNDITQNIRGWQKQIGYVPQFIYLTDDSLRRNVAFGVPDHLIDDDAVHRALRAAQLEDYVSSLSDGFDSQVGDRGVRLSGGQRQRIGIARALYNDPPVLVLDEATSALDSATEKGIIEAVVALHGEKTIIIVAHRLTTIQHCDRVLRLEKGKLVQEGDVATVLTAMATHHDGIQKS</sequence>
<dbReference type="FunFam" id="3.40.50.300:FF:000299">
    <property type="entry name" value="ABC transporter ATP-binding protein/permease"/>
    <property type="match status" value="1"/>
</dbReference>
<dbReference type="InterPro" id="IPR011527">
    <property type="entry name" value="ABC1_TM_dom"/>
</dbReference>
<evidence type="ECO:0000256" key="2">
    <source>
        <dbReference type="ARBA" id="ARBA00005417"/>
    </source>
</evidence>
<feature type="transmembrane region" description="Helical" evidence="10">
    <location>
        <begin position="268"/>
        <end position="286"/>
    </location>
</feature>
<protein>
    <submittedName>
        <fullName evidence="13">ABC-type multidrug transport system, ATPase and permease component</fullName>
    </submittedName>
</protein>
<dbReference type="Gene3D" id="3.40.50.300">
    <property type="entry name" value="P-loop containing nucleotide triphosphate hydrolases"/>
    <property type="match status" value="1"/>
</dbReference>
<evidence type="ECO:0000256" key="7">
    <source>
        <dbReference type="ARBA" id="ARBA00022840"/>
    </source>
</evidence>
<dbReference type="Proteomes" id="UP000219439">
    <property type="component" value="Unassembled WGS sequence"/>
</dbReference>
<evidence type="ECO:0000256" key="5">
    <source>
        <dbReference type="ARBA" id="ARBA00022692"/>
    </source>
</evidence>
<evidence type="ECO:0000256" key="6">
    <source>
        <dbReference type="ARBA" id="ARBA00022741"/>
    </source>
</evidence>
<evidence type="ECO:0000256" key="1">
    <source>
        <dbReference type="ARBA" id="ARBA00004651"/>
    </source>
</evidence>
<dbReference type="InterPro" id="IPR017871">
    <property type="entry name" value="ABC_transporter-like_CS"/>
</dbReference>
<evidence type="ECO:0000313" key="13">
    <source>
        <dbReference type="EMBL" id="SNZ20137.1"/>
    </source>
</evidence>
<keyword evidence="5 10" id="KW-0812">Transmembrane</keyword>
<dbReference type="InterPro" id="IPR003593">
    <property type="entry name" value="AAA+_ATPase"/>
</dbReference>
<dbReference type="Pfam" id="PF00664">
    <property type="entry name" value="ABC_membrane"/>
    <property type="match status" value="1"/>
</dbReference>
<dbReference type="PROSITE" id="PS00211">
    <property type="entry name" value="ABC_TRANSPORTER_1"/>
    <property type="match status" value="1"/>
</dbReference>
<evidence type="ECO:0000256" key="8">
    <source>
        <dbReference type="ARBA" id="ARBA00022989"/>
    </source>
</evidence>
<keyword evidence="7" id="KW-0067">ATP-binding</keyword>
<proteinExistence type="inferred from homology"/>
<keyword evidence="14" id="KW-1185">Reference proteome</keyword>
<reference evidence="13 14" key="1">
    <citation type="submission" date="2017-09" db="EMBL/GenBank/DDBJ databases">
        <authorList>
            <person name="Ehlers B."/>
            <person name="Leendertz F.H."/>
        </authorList>
    </citation>
    <scope>NUCLEOTIDE SEQUENCE [LARGE SCALE GENOMIC DNA]</scope>
    <source>
        <strain evidence="13 14">DSM 18289</strain>
    </source>
</reference>